<accession>A0A378LWR4</accession>
<evidence type="ECO:0000256" key="1">
    <source>
        <dbReference type="SAM" id="SignalP"/>
    </source>
</evidence>
<evidence type="ECO:0000313" key="3">
    <source>
        <dbReference type="Proteomes" id="UP000255297"/>
    </source>
</evidence>
<feature type="chain" id="PRO_5016845572" evidence="1">
    <location>
        <begin position="20"/>
        <end position="189"/>
    </location>
</feature>
<gene>
    <name evidence="2" type="ORF">NCTC11532_02512</name>
</gene>
<keyword evidence="1" id="KW-0732">Signal</keyword>
<proteinExistence type="predicted"/>
<feature type="signal peptide" evidence="1">
    <location>
        <begin position="1"/>
        <end position="19"/>
    </location>
</feature>
<keyword evidence="3" id="KW-1185">Reference proteome</keyword>
<sequence>MMKKFVLGTLFLCTSTAFTADCNFNLHFNGTWTSFKHWVVTIVDVTNSTEVVGGFPVYYQGFYPTTNLISFTVKNCTNKTQLGIFGHSPGLPGKGASNDESASLESMAYEPNVFLEGMSRCVGDFSPDPSTWSNLTLTVGNPIDPGARPNNFEFTRPGDPYYRLSWSKSQLEVTCKNSGLDSENVTTDL</sequence>
<evidence type="ECO:0000313" key="2">
    <source>
        <dbReference type="EMBL" id="STY30681.1"/>
    </source>
</evidence>
<protein>
    <submittedName>
        <fullName evidence="2">Uncharacterized protein</fullName>
    </submittedName>
</protein>
<dbReference type="Proteomes" id="UP000255297">
    <property type="component" value="Unassembled WGS sequence"/>
</dbReference>
<reference evidence="2 3" key="1">
    <citation type="submission" date="2018-06" db="EMBL/GenBank/DDBJ databases">
        <authorList>
            <consortium name="Pathogen Informatics"/>
            <person name="Doyle S."/>
        </authorList>
    </citation>
    <scope>NUCLEOTIDE SEQUENCE [LARGE SCALE GENOMIC DNA]</scope>
    <source>
        <strain evidence="2 3">NCTC11532</strain>
    </source>
</reference>
<dbReference type="AlphaFoldDB" id="A0A378LWR4"/>
<organism evidence="2 3">
    <name type="scientific">Legionella wadsworthii</name>
    <dbReference type="NCBI Taxonomy" id="28088"/>
    <lineage>
        <taxon>Bacteria</taxon>
        <taxon>Pseudomonadati</taxon>
        <taxon>Pseudomonadota</taxon>
        <taxon>Gammaproteobacteria</taxon>
        <taxon>Legionellales</taxon>
        <taxon>Legionellaceae</taxon>
        <taxon>Legionella</taxon>
    </lineage>
</organism>
<name>A0A378LWR4_9GAMM</name>
<dbReference type="RefSeq" id="WP_115262303.1">
    <property type="nucleotide sequence ID" value="NZ_CAAAIS010000004.1"/>
</dbReference>
<dbReference type="EMBL" id="UGPB01000001">
    <property type="protein sequence ID" value="STY30681.1"/>
    <property type="molecule type" value="Genomic_DNA"/>
</dbReference>